<proteinExistence type="predicted"/>
<dbReference type="Proteomes" id="UP000046393">
    <property type="component" value="Unplaced"/>
</dbReference>
<sequence>MELLCSPSCVIALSSFGTAQISTAFDMCRTPPNLEIKIKTSVNENTVSTLFTAGNRLETRQIGNKRFPLELKVRLHEQTLRNNRRSYLAKAYIWVPHTGERSYFMNGSVEVPSAGYCKYHHSSDNIVYLLQTFENEVVQVLPQYPFAKICRCAGDEDRLPVILEIEEDEVEESSVEVEMSDTAPTIDNISSTFTKCTTVTQLANKATNCFELATTTTINDSVGHSVSAERSSTKGYPLLKAHFNPEPVEL</sequence>
<organism evidence="1 2">
    <name type="scientific">Syphacia muris</name>
    <dbReference type="NCBI Taxonomy" id="451379"/>
    <lineage>
        <taxon>Eukaryota</taxon>
        <taxon>Metazoa</taxon>
        <taxon>Ecdysozoa</taxon>
        <taxon>Nematoda</taxon>
        <taxon>Chromadorea</taxon>
        <taxon>Rhabditida</taxon>
        <taxon>Spirurina</taxon>
        <taxon>Oxyuridomorpha</taxon>
        <taxon>Oxyuroidea</taxon>
        <taxon>Oxyuridae</taxon>
        <taxon>Syphacia</taxon>
    </lineage>
</organism>
<reference evidence="2" key="1">
    <citation type="submission" date="2017-02" db="UniProtKB">
        <authorList>
            <consortium name="WormBaseParasite"/>
        </authorList>
    </citation>
    <scope>IDENTIFICATION</scope>
</reference>
<keyword evidence="1" id="KW-1185">Reference proteome</keyword>
<dbReference type="WBParaSite" id="SMUV_0000423701-mRNA-1">
    <property type="protein sequence ID" value="SMUV_0000423701-mRNA-1"/>
    <property type="gene ID" value="SMUV_0000423701"/>
</dbReference>
<dbReference type="AlphaFoldDB" id="A0A0N5AIJ0"/>
<evidence type="ECO:0000313" key="1">
    <source>
        <dbReference type="Proteomes" id="UP000046393"/>
    </source>
</evidence>
<protein>
    <submittedName>
        <fullName evidence="2">ZP domain-containing protein</fullName>
    </submittedName>
</protein>
<evidence type="ECO:0000313" key="2">
    <source>
        <dbReference type="WBParaSite" id="SMUV_0000423701-mRNA-1"/>
    </source>
</evidence>
<accession>A0A0N5AIJ0</accession>
<name>A0A0N5AIJ0_9BILA</name>